<dbReference type="Gene3D" id="3.20.20.60">
    <property type="entry name" value="Phosphoenolpyruvate-binding domains"/>
    <property type="match status" value="1"/>
</dbReference>
<dbReference type="Pfam" id="PF15617">
    <property type="entry name" value="C-C_Bond_Lyase"/>
    <property type="match status" value="1"/>
</dbReference>
<dbReference type="GO" id="GO:0000287">
    <property type="term" value="F:magnesium ion binding"/>
    <property type="evidence" value="ECO:0007669"/>
    <property type="project" value="TreeGrafter"/>
</dbReference>
<keyword evidence="3 4" id="KW-0460">Magnesium</keyword>
<evidence type="ECO:0000313" key="5">
    <source>
        <dbReference type="EMBL" id="TCM66464.1"/>
    </source>
</evidence>
<gene>
    <name evidence="5" type="ORF">EC844_11364</name>
</gene>
<dbReference type="PIRSF" id="PIRSF015582">
    <property type="entry name" value="Cit_lyase_B"/>
    <property type="match status" value="1"/>
</dbReference>
<dbReference type="InterPro" id="IPR039480">
    <property type="entry name" value="C-C_Bond_Lyase-like"/>
</dbReference>
<dbReference type="OrthoDB" id="348111at2"/>
<evidence type="ECO:0000256" key="4">
    <source>
        <dbReference type="PIRSR" id="PIRSR015582-2"/>
    </source>
</evidence>
<evidence type="ECO:0000256" key="1">
    <source>
        <dbReference type="ARBA" id="ARBA00001946"/>
    </source>
</evidence>
<proteinExistence type="predicted"/>
<comment type="cofactor">
    <cofactor evidence="1">
        <name>Mg(2+)</name>
        <dbReference type="ChEBI" id="CHEBI:18420"/>
    </cofactor>
</comment>
<feature type="binding site" evidence="4">
    <location>
        <position position="162"/>
    </location>
    <ligand>
        <name>Mg(2+)</name>
        <dbReference type="ChEBI" id="CHEBI:18420"/>
    </ligand>
</feature>
<dbReference type="InterPro" id="IPR040442">
    <property type="entry name" value="Pyrv_kinase-like_dom_sf"/>
</dbReference>
<evidence type="ECO:0000256" key="2">
    <source>
        <dbReference type="ARBA" id="ARBA00022723"/>
    </source>
</evidence>
<sequence length="314" mass="35905">MAKLSSALELGASMYVPAIHNELWAISQGVKYPQLKSLIVCLEDSIHEHDIPTAMINLKNLLKRRLEEPKLHTPTLFIRPRNVEMAKHIVDWQLNTLYDGMILPKFHVKNLKEWQENLPSNLHLMPTLETEEIFDMGHITELKHALKYDFHKVLCLRIGGNDLLSCLQLRRPKHVTIYQTPLGALITQLVGHFVPMGFQLSSPVCENIANTALLQEELKHDLLHGLLTKTAIHPCQIDIIHHAYKVELMDYQDATQILSNDAKAVFKSNGAMLEPTTHRNWAESIVRRAEIYGFIPQLEDDILHLPQRGNHFSA</sequence>
<name>A0A4R1XQE9_ACICA</name>
<keyword evidence="5" id="KW-0456">Lyase</keyword>
<dbReference type="Proteomes" id="UP000294963">
    <property type="component" value="Unassembled WGS sequence"/>
</dbReference>
<dbReference type="AlphaFoldDB" id="A0A4R1XQE9"/>
<dbReference type="PANTHER" id="PTHR32308">
    <property type="entry name" value="LYASE BETA SUBUNIT, PUTATIVE (AFU_ORTHOLOGUE AFUA_4G13030)-RELATED"/>
    <property type="match status" value="1"/>
</dbReference>
<keyword evidence="2 4" id="KW-0479">Metal-binding</keyword>
<protein>
    <submittedName>
        <fullName evidence="5">Citrate lyase beta subunit</fullName>
    </submittedName>
</protein>
<keyword evidence="6" id="KW-1185">Reference proteome</keyword>
<dbReference type="InterPro" id="IPR015813">
    <property type="entry name" value="Pyrv/PenolPyrv_kinase-like_dom"/>
</dbReference>
<dbReference type="GO" id="GO:0006107">
    <property type="term" value="P:oxaloacetate metabolic process"/>
    <property type="evidence" value="ECO:0007669"/>
    <property type="project" value="TreeGrafter"/>
</dbReference>
<dbReference type="GO" id="GO:0016829">
    <property type="term" value="F:lyase activity"/>
    <property type="evidence" value="ECO:0007669"/>
    <property type="project" value="UniProtKB-KW"/>
</dbReference>
<evidence type="ECO:0000256" key="3">
    <source>
        <dbReference type="ARBA" id="ARBA00022842"/>
    </source>
</evidence>
<dbReference type="EMBL" id="SLVJ01000013">
    <property type="protein sequence ID" value="TCM66464.1"/>
    <property type="molecule type" value="Genomic_DNA"/>
</dbReference>
<dbReference type="PANTHER" id="PTHR32308:SF10">
    <property type="entry name" value="CITRATE LYASE SUBUNIT BETA"/>
    <property type="match status" value="1"/>
</dbReference>
<dbReference type="SUPFAM" id="SSF51621">
    <property type="entry name" value="Phosphoenolpyruvate/pyruvate domain"/>
    <property type="match status" value="1"/>
</dbReference>
<accession>A0A4R1XQE9</accession>
<comment type="caution">
    <text evidence="5">The sequence shown here is derived from an EMBL/GenBank/DDBJ whole genome shotgun (WGS) entry which is preliminary data.</text>
</comment>
<reference evidence="5 6" key="1">
    <citation type="submission" date="2019-03" db="EMBL/GenBank/DDBJ databases">
        <title>Genomic analyses of the natural microbiome of Caenorhabditis elegans.</title>
        <authorList>
            <person name="Samuel B."/>
        </authorList>
    </citation>
    <scope>NUCLEOTIDE SEQUENCE [LARGE SCALE GENOMIC DNA]</scope>
    <source>
        <strain evidence="5 6">JUb89</strain>
    </source>
</reference>
<evidence type="ECO:0000313" key="6">
    <source>
        <dbReference type="Proteomes" id="UP000294963"/>
    </source>
</evidence>
<dbReference type="InterPro" id="IPR011206">
    <property type="entry name" value="Citrate_lyase_beta/mcl1/mcl2"/>
</dbReference>
<organism evidence="5 6">
    <name type="scientific">Acinetobacter calcoaceticus</name>
    <dbReference type="NCBI Taxonomy" id="471"/>
    <lineage>
        <taxon>Bacteria</taxon>
        <taxon>Pseudomonadati</taxon>
        <taxon>Pseudomonadota</taxon>
        <taxon>Gammaproteobacteria</taxon>
        <taxon>Moraxellales</taxon>
        <taxon>Moraxellaceae</taxon>
        <taxon>Acinetobacter</taxon>
        <taxon>Acinetobacter calcoaceticus/baumannii complex</taxon>
    </lineage>
</organism>